<evidence type="ECO:0000259" key="21">
    <source>
        <dbReference type="Pfam" id="PF07504"/>
    </source>
</evidence>
<feature type="domain" description="PepSY" evidence="20">
    <location>
        <begin position="148"/>
        <end position="213"/>
    </location>
</feature>
<dbReference type="InterPro" id="IPR011096">
    <property type="entry name" value="FTP_domain"/>
</dbReference>
<keyword evidence="10 16" id="KW-0862">Zinc</keyword>
<evidence type="ECO:0000256" key="3">
    <source>
        <dbReference type="ARBA" id="ARBA00004613"/>
    </source>
</evidence>
<evidence type="ECO:0000256" key="11">
    <source>
        <dbReference type="ARBA" id="ARBA00022837"/>
    </source>
</evidence>
<comment type="similarity">
    <text evidence="4 16">Belongs to the peptidase M4 family.</text>
</comment>
<evidence type="ECO:0000256" key="9">
    <source>
        <dbReference type="ARBA" id="ARBA00022801"/>
    </source>
</evidence>
<dbReference type="PROSITE" id="PS00430">
    <property type="entry name" value="TONB_DEPENDENT_REC_1"/>
    <property type="match status" value="1"/>
</dbReference>
<evidence type="ECO:0000256" key="2">
    <source>
        <dbReference type="ARBA" id="ARBA00001947"/>
    </source>
</evidence>
<dbReference type="GO" id="GO:0005576">
    <property type="term" value="C:extracellular region"/>
    <property type="evidence" value="ECO:0007669"/>
    <property type="project" value="UniProtKB-SubCell"/>
</dbReference>
<dbReference type="GO" id="GO:0046872">
    <property type="term" value="F:metal ion binding"/>
    <property type="evidence" value="ECO:0007669"/>
    <property type="project" value="UniProtKB-UniRule"/>
</dbReference>
<dbReference type="InterPro" id="IPR025711">
    <property type="entry name" value="PepSY"/>
</dbReference>
<keyword evidence="7" id="KW-0479">Metal-binding</keyword>
<evidence type="ECO:0000256" key="13">
    <source>
        <dbReference type="ARBA" id="ARBA00051328"/>
    </source>
</evidence>
<evidence type="ECO:0000259" key="20">
    <source>
        <dbReference type="Pfam" id="PF03413"/>
    </source>
</evidence>
<organism evidence="22 23">
    <name type="scientific">Bacillus cereus</name>
    <dbReference type="NCBI Taxonomy" id="1396"/>
    <lineage>
        <taxon>Bacteria</taxon>
        <taxon>Bacillati</taxon>
        <taxon>Bacillota</taxon>
        <taxon>Bacilli</taxon>
        <taxon>Bacillales</taxon>
        <taxon>Bacillaceae</taxon>
        <taxon>Bacillus</taxon>
        <taxon>Bacillus cereus group</taxon>
    </lineage>
</organism>
<dbReference type="FunFam" id="1.10.390.10:FF:000012">
    <property type="entry name" value="Thermolysin"/>
    <property type="match status" value="1"/>
</dbReference>
<keyword evidence="9 16" id="KW-0378">Hydrolase</keyword>
<dbReference type="FunFam" id="3.10.170.10:FF:000001">
    <property type="entry name" value="Peptidase M4"/>
    <property type="match status" value="1"/>
</dbReference>
<dbReference type="Pfam" id="PF03413">
    <property type="entry name" value="PepSY"/>
    <property type="match status" value="1"/>
</dbReference>
<protein>
    <recommendedName>
        <fullName evidence="16">Neutral metalloproteinase</fullName>
        <ecNumber evidence="16">3.4.24.-</ecNumber>
    </recommendedName>
</protein>
<dbReference type="PANTHER" id="PTHR33794:SF3">
    <property type="entry name" value="NEUTRAL PROTEASE B"/>
    <property type="match status" value="1"/>
</dbReference>
<feature type="chain" id="PRO_5023160865" description="Neutral metalloproteinase" evidence="16">
    <location>
        <begin position="27"/>
        <end position="553"/>
    </location>
</feature>
<dbReference type="InterPro" id="IPR013856">
    <property type="entry name" value="Peptidase_M4_domain"/>
</dbReference>
<keyword evidence="8 16" id="KW-0732">Signal</keyword>
<dbReference type="InterPro" id="IPR010916">
    <property type="entry name" value="TonB_box_CS"/>
</dbReference>
<evidence type="ECO:0000313" key="23">
    <source>
        <dbReference type="Proteomes" id="UP000220032"/>
    </source>
</evidence>
<evidence type="ECO:0000256" key="15">
    <source>
        <dbReference type="PIRSR" id="PIRSR623612-1"/>
    </source>
</evidence>
<dbReference type="PRINTS" id="PR00730">
    <property type="entry name" value="THERMOLYSIN"/>
</dbReference>
<evidence type="ECO:0000256" key="17">
    <source>
        <dbReference type="SAM" id="MobiDB-lite"/>
    </source>
</evidence>
<evidence type="ECO:0000256" key="6">
    <source>
        <dbReference type="ARBA" id="ARBA00022670"/>
    </source>
</evidence>
<comment type="function">
    <text evidence="14 16">Extracellular zinc metalloprotease.</text>
</comment>
<evidence type="ECO:0000256" key="10">
    <source>
        <dbReference type="ARBA" id="ARBA00022833"/>
    </source>
</evidence>
<evidence type="ECO:0000256" key="1">
    <source>
        <dbReference type="ARBA" id="ARBA00001913"/>
    </source>
</evidence>
<evidence type="ECO:0000313" key="22">
    <source>
        <dbReference type="EMBL" id="PFE06517.1"/>
    </source>
</evidence>
<dbReference type="InterPro" id="IPR050728">
    <property type="entry name" value="Zinc_Metalloprotease_M4"/>
</dbReference>
<comment type="cofactor">
    <cofactor evidence="1">
        <name>Ca(2+)</name>
        <dbReference type="ChEBI" id="CHEBI:29108"/>
    </cofactor>
</comment>
<dbReference type="InterPro" id="IPR027268">
    <property type="entry name" value="Peptidase_M4/M1_CTD_sf"/>
</dbReference>
<dbReference type="CDD" id="cd09597">
    <property type="entry name" value="M4_TLP"/>
    <property type="match status" value="1"/>
</dbReference>
<feature type="domain" description="FTP" evidence="21">
    <location>
        <begin position="83"/>
        <end position="131"/>
    </location>
</feature>
<evidence type="ECO:0000256" key="16">
    <source>
        <dbReference type="RuleBase" id="RU366073"/>
    </source>
</evidence>
<dbReference type="AlphaFoldDB" id="A0A2A8ZPS2"/>
<feature type="active site" evidence="15">
    <location>
        <position position="380"/>
    </location>
</feature>
<evidence type="ECO:0000256" key="12">
    <source>
        <dbReference type="ARBA" id="ARBA00023049"/>
    </source>
</evidence>
<evidence type="ECO:0000256" key="5">
    <source>
        <dbReference type="ARBA" id="ARBA00022525"/>
    </source>
</evidence>
<keyword evidence="5 16" id="KW-0964">Secreted</keyword>
<comment type="subcellular location">
    <subcellularLocation>
        <location evidence="3 16">Secreted</location>
    </subcellularLocation>
</comment>
<dbReference type="RefSeq" id="WP_098344273.1">
    <property type="nucleotide sequence ID" value="NZ_NTRR01000118.1"/>
</dbReference>
<dbReference type="PANTHER" id="PTHR33794">
    <property type="entry name" value="BACILLOLYSIN"/>
    <property type="match status" value="1"/>
</dbReference>
<name>A0A2A8ZPS2_BACCE</name>
<feature type="signal peptide" evidence="16">
    <location>
        <begin position="1"/>
        <end position="26"/>
    </location>
</feature>
<dbReference type="Gene3D" id="3.10.450.40">
    <property type="match status" value="1"/>
</dbReference>
<dbReference type="EMBL" id="NTRR01000118">
    <property type="protein sequence ID" value="PFE06517.1"/>
    <property type="molecule type" value="Genomic_DNA"/>
</dbReference>
<feature type="domain" description="Peptidase M4" evidence="18">
    <location>
        <begin position="244"/>
        <end position="387"/>
    </location>
</feature>
<proteinExistence type="inferred from homology"/>
<dbReference type="Gene3D" id="1.10.390.10">
    <property type="entry name" value="Neutral Protease Domain 2"/>
    <property type="match status" value="1"/>
</dbReference>
<dbReference type="InterPro" id="IPR023612">
    <property type="entry name" value="Peptidase_M4"/>
</dbReference>
<dbReference type="Proteomes" id="UP000220032">
    <property type="component" value="Unassembled WGS sequence"/>
</dbReference>
<dbReference type="Gene3D" id="3.10.170.10">
    <property type="match status" value="1"/>
</dbReference>
<dbReference type="Pfam" id="PF01447">
    <property type="entry name" value="Peptidase_M4"/>
    <property type="match status" value="1"/>
</dbReference>
<dbReference type="Gene3D" id="3.10.450.490">
    <property type="match status" value="1"/>
</dbReference>
<dbReference type="EC" id="3.4.24.-" evidence="16"/>
<dbReference type="GO" id="GO:0004222">
    <property type="term" value="F:metalloendopeptidase activity"/>
    <property type="evidence" value="ECO:0007669"/>
    <property type="project" value="UniProtKB-UniRule"/>
</dbReference>
<feature type="region of interest" description="Disordered" evidence="17">
    <location>
        <begin position="434"/>
        <end position="453"/>
    </location>
</feature>
<dbReference type="GO" id="GO:0006508">
    <property type="term" value="P:proteolysis"/>
    <property type="evidence" value="ECO:0007669"/>
    <property type="project" value="UniProtKB-KW"/>
</dbReference>
<evidence type="ECO:0000259" key="19">
    <source>
        <dbReference type="Pfam" id="PF02868"/>
    </source>
</evidence>
<comment type="catalytic activity">
    <reaction evidence="13">
        <text>Similar, but not identical, to that of thermolysin.</text>
        <dbReference type="EC" id="3.4.24.28"/>
    </reaction>
</comment>
<feature type="domain" description="Peptidase M4 C-terminal" evidence="19">
    <location>
        <begin position="390"/>
        <end position="552"/>
    </location>
</feature>
<sequence length="553" mass="60368">MKRTKIGIGLSLGLVLTSFSSTSASAEQKALSVEKFNKEVNSPEFISGQLTSPNANKDDKVVFSYLNAHKDKYKLGDKSAEESFIVTAKQKDSLGSTIIRLQQVLNGVPVWGSTQVAHVKNNGVLTVFSGTVQPNLHEQQSIQSTPSISQNKAISIAEKDLGFTPKYEKKPNAEHVIYTNKDQATNTYLVKLNFLYPHPGNYFYFIDANTGAIVHKFNTIDKAHSEQQMGKSPTNVGNSSKQIGTGVGVLGDTKSLNTVLSSSNYYLEDMTRGNGIFTYDAKDTENIPGSIWFNSTDSFINSYDAPAVDAHYYAGKTFDYYKSKFNRNSYDNAGASIKSSVHYGTNYNNAFWNGQQMVYGDGDGQTFLPLSGAIDIVGHELTHAVTESTSGLMYQDEPGALNEAISDIFGILIRFYDNRNPDYEIGEGVYQPGTPGSALRSMDHPENQGNPDHYSKRYIGDDDNGGVHTNSSIINKAAYLLAEGGNHYDVTVPGIGRDKMGAIYYRANTVYFTQSTTFSQACAGLEQAASDLYGAESTEVDAVKKSFDAVGIN</sequence>
<dbReference type="InterPro" id="IPR001570">
    <property type="entry name" value="Peptidase_M4_C_domain"/>
</dbReference>
<evidence type="ECO:0000259" key="18">
    <source>
        <dbReference type="Pfam" id="PF01447"/>
    </source>
</evidence>
<reference evidence="22 23" key="1">
    <citation type="submission" date="2017-09" db="EMBL/GenBank/DDBJ databases">
        <title>Large-scale bioinformatics analysis of Bacillus genomes uncovers conserved roles of natural products in bacterial physiology.</title>
        <authorList>
            <consortium name="Agbiome Team Llc"/>
            <person name="Bleich R.M."/>
            <person name="Grubbs K.J."/>
            <person name="Santa Maria K.C."/>
            <person name="Allen S.E."/>
            <person name="Farag S."/>
            <person name="Shank E.A."/>
            <person name="Bowers A."/>
        </authorList>
    </citation>
    <scope>NUCLEOTIDE SEQUENCE [LARGE SCALE GENOMIC DNA]</scope>
    <source>
        <strain evidence="22 23">AFS022681</strain>
    </source>
</reference>
<comment type="caution">
    <text evidence="22">The sequence shown here is derived from an EMBL/GenBank/DDBJ whole genome shotgun (WGS) entry which is preliminary data.</text>
</comment>
<keyword evidence="11" id="KW-0106">Calcium</keyword>
<evidence type="ECO:0000256" key="4">
    <source>
        <dbReference type="ARBA" id="ARBA00009388"/>
    </source>
</evidence>
<evidence type="ECO:0000256" key="7">
    <source>
        <dbReference type="ARBA" id="ARBA00022723"/>
    </source>
</evidence>
<dbReference type="SUPFAM" id="SSF55486">
    <property type="entry name" value="Metalloproteases ('zincins'), catalytic domain"/>
    <property type="match status" value="1"/>
</dbReference>
<evidence type="ECO:0000256" key="8">
    <source>
        <dbReference type="ARBA" id="ARBA00022729"/>
    </source>
</evidence>
<feature type="active site" description="Proton donor" evidence="15">
    <location>
        <position position="468"/>
    </location>
</feature>
<evidence type="ECO:0000256" key="14">
    <source>
        <dbReference type="ARBA" id="ARBA00058263"/>
    </source>
</evidence>
<keyword evidence="6 16" id="KW-0645">Protease</keyword>
<comment type="cofactor">
    <cofactor evidence="2 16">
        <name>Zn(2+)</name>
        <dbReference type="ChEBI" id="CHEBI:29105"/>
    </cofactor>
</comment>
<dbReference type="Pfam" id="PF07504">
    <property type="entry name" value="FTP"/>
    <property type="match status" value="1"/>
</dbReference>
<keyword evidence="12 16" id="KW-0482">Metalloprotease</keyword>
<accession>A0A2A8ZPS2</accession>
<gene>
    <name evidence="22" type="ORF">CN307_32805</name>
</gene>
<dbReference type="Pfam" id="PF02868">
    <property type="entry name" value="Peptidase_M4_C"/>
    <property type="match status" value="1"/>
</dbReference>